<protein>
    <submittedName>
        <fullName evidence="8">Aspartyl protease</fullName>
        <ecNumber evidence="8">3.4.23.12</ecNumber>
    </submittedName>
</protein>
<dbReference type="PRINTS" id="PR00792">
    <property type="entry name" value="PEPSIN"/>
</dbReference>
<dbReference type="PANTHER" id="PTHR47967">
    <property type="entry name" value="OS07G0603500 PROTEIN-RELATED"/>
    <property type="match status" value="1"/>
</dbReference>
<keyword evidence="2 5" id="KW-0645">Protease</keyword>
<dbReference type="InterPro" id="IPR001969">
    <property type="entry name" value="Aspartic_peptidase_AS"/>
</dbReference>
<dbReference type="FunFam" id="2.40.70.10:FF:000031">
    <property type="entry name" value="Aspartyl protease AED1"/>
    <property type="match status" value="1"/>
</dbReference>
<reference evidence="9" key="1">
    <citation type="journal article" date="2018" name="Gigascience">
        <title>Genome assembly of the Pink Ipe (Handroanthus impetiginosus, Bignoniaceae), a highly valued, ecologically keystone Neotropical timber forest tree.</title>
        <authorList>
            <person name="Silva-Junior O.B."/>
            <person name="Grattapaglia D."/>
            <person name="Novaes E."/>
            <person name="Collevatti R.G."/>
        </authorList>
    </citation>
    <scope>NUCLEOTIDE SEQUENCE [LARGE SCALE GENOMIC DNA]</scope>
    <source>
        <strain evidence="9">cv. UFG-1</strain>
    </source>
</reference>
<feature type="active site" evidence="4">
    <location>
        <position position="328"/>
    </location>
</feature>
<dbReference type="InterPro" id="IPR001461">
    <property type="entry name" value="Aspartic_peptidase_A1"/>
</dbReference>
<sequence length="452" mass="48374">MGFLFSLLFALLLSGTSSIRLNQEVDKFNHGPPLRQPLLHVSSSDFNHTSKAPMSSLDKISRDFSRVKFLNSRLSISNKNLSEFVPGKSVKFPPNSGEPLGVGIYYTKIGLGTPPTYHLVVVDTGSSFSWIQCEPCEIYCDPQIGSPFSPSASNTYQRLSCDTKECSSLEAATLNSPRCTSSKTCLYNATYSDQSFSSGYLSRDALTFGTESISGFVFGCGQENYGLFGKSAGLVGLAKNELSMLYQLSAKYGKSFSYCLPSASSLGKLGSGGFLSIGTGSNSGYKFTPMLSDSRDPTLYFLKLAAIKVSGKPLGIAASSYNVPTIIDSGTTVSQLSAPAYSALREELVKIISSEYKMAEPYPMLDACFIGSFDEISPLVPPVQMVFQGGAELNLAAQNVMTEVEKGTTCLAFAGNSNPTDISVIGNQLQQTFEVVYDLANSRIGFAAGGCL</sequence>
<evidence type="ECO:0000313" key="9">
    <source>
        <dbReference type="Proteomes" id="UP000231279"/>
    </source>
</evidence>
<dbReference type="OrthoDB" id="2747330at2759"/>
<dbReference type="Pfam" id="PF14543">
    <property type="entry name" value="TAXi_N"/>
    <property type="match status" value="1"/>
</dbReference>
<dbReference type="InterPro" id="IPR033121">
    <property type="entry name" value="PEPTIDASE_A1"/>
</dbReference>
<evidence type="ECO:0000259" key="7">
    <source>
        <dbReference type="PROSITE" id="PS51767"/>
    </source>
</evidence>
<evidence type="ECO:0000256" key="2">
    <source>
        <dbReference type="ARBA" id="ARBA00022670"/>
    </source>
</evidence>
<organism evidence="8 9">
    <name type="scientific">Handroanthus impetiginosus</name>
    <dbReference type="NCBI Taxonomy" id="429701"/>
    <lineage>
        <taxon>Eukaryota</taxon>
        <taxon>Viridiplantae</taxon>
        <taxon>Streptophyta</taxon>
        <taxon>Embryophyta</taxon>
        <taxon>Tracheophyta</taxon>
        <taxon>Spermatophyta</taxon>
        <taxon>Magnoliopsida</taxon>
        <taxon>eudicotyledons</taxon>
        <taxon>Gunneridae</taxon>
        <taxon>Pentapetalae</taxon>
        <taxon>asterids</taxon>
        <taxon>lamiids</taxon>
        <taxon>Lamiales</taxon>
        <taxon>Bignoniaceae</taxon>
        <taxon>Crescentiina</taxon>
        <taxon>Tabebuia alliance</taxon>
        <taxon>Handroanthus</taxon>
    </lineage>
</organism>
<dbReference type="AlphaFoldDB" id="A0A2G9HTQ9"/>
<evidence type="ECO:0000256" key="3">
    <source>
        <dbReference type="ARBA" id="ARBA00022801"/>
    </source>
</evidence>
<dbReference type="PANTHER" id="PTHR47967:SF60">
    <property type="entry name" value="PROTEIN ASPARTIC PROTEASE IN GUARD CELL 1-LIKE"/>
    <property type="match status" value="1"/>
</dbReference>
<evidence type="ECO:0000313" key="8">
    <source>
        <dbReference type="EMBL" id="PIN20901.1"/>
    </source>
</evidence>
<keyword evidence="5" id="KW-0064">Aspartyl protease</keyword>
<keyword evidence="3 5" id="KW-0378">Hydrolase</keyword>
<dbReference type="InterPro" id="IPR032799">
    <property type="entry name" value="TAXi_C"/>
</dbReference>
<feature type="chain" id="PRO_5013903446" evidence="6">
    <location>
        <begin position="19"/>
        <end position="452"/>
    </location>
</feature>
<dbReference type="SUPFAM" id="SSF50630">
    <property type="entry name" value="Acid proteases"/>
    <property type="match status" value="1"/>
</dbReference>
<name>A0A2G9HTQ9_9LAMI</name>
<comment type="similarity">
    <text evidence="1 5">Belongs to the peptidase A1 family.</text>
</comment>
<dbReference type="STRING" id="429701.A0A2G9HTQ9"/>
<keyword evidence="6" id="KW-0732">Signal</keyword>
<dbReference type="Proteomes" id="UP000231279">
    <property type="component" value="Unassembled WGS sequence"/>
</dbReference>
<dbReference type="InterPro" id="IPR051708">
    <property type="entry name" value="Plant_Aspart_Prot_A1"/>
</dbReference>
<evidence type="ECO:0000256" key="5">
    <source>
        <dbReference type="RuleBase" id="RU000454"/>
    </source>
</evidence>
<feature type="active site" evidence="4">
    <location>
        <position position="123"/>
    </location>
</feature>
<evidence type="ECO:0000256" key="4">
    <source>
        <dbReference type="PIRSR" id="PIRSR601461-1"/>
    </source>
</evidence>
<evidence type="ECO:0000256" key="6">
    <source>
        <dbReference type="SAM" id="SignalP"/>
    </source>
</evidence>
<dbReference type="PROSITE" id="PS51767">
    <property type="entry name" value="PEPTIDASE_A1"/>
    <property type="match status" value="1"/>
</dbReference>
<feature type="domain" description="Peptidase A1" evidence="7">
    <location>
        <begin position="105"/>
        <end position="447"/>
    </location>
</feature>
<evidence type="ECO:0000256" key="1">
    <source>
        <dbReference type="ARBA" id="ARBA00007447"/>
    </source>
</evidence>
<dbReference type="EMBL" id="NKXS01001042">
    <property type="protein sequence ID" value="PIN20901.1"/>
    <property type="molecule type" value="Genomic_DNA"/>
</dbReference>
<dbReference type="GO" id="GO:0004190">
    <property type="term" value="F:aspartic-type endopeptidase activity"/>
    <property type="evidence" value="ECO:0007669"/>
    <property type="project" value="UniProtKB-KW"/>
</dbReference>
<gene>
    <name evidence="8" type="ORF">CDL12_06420</name>
</gene>
<proteinExistence type="inferred from homology"/>
<dbReference type="InterPro" id="IPR032861">
    <property type="entry name" value="TAXi_N"/>
</dbReference>
<dbReference type="EC" id="3.4.23.12" evidence="8"/>
<accession>A0A2G9HTQ9</accession>
<keyword evidence="9" id="KW-1185">Reference proteome</keyword>
<feature type="signal peptide" evidence="6">
    <location>
        <begin position="1"/>
        <end position="18"/>
    </location>
</feature>
<dbReference type="PROSITE" id="PS00141">
    <property type="entry name" value="ASP_PROTEASE"/>
    <property type="match status" value="1"/>
</dbReference>
<dbReference type="GO" id="GO:0006508">
    <property type="term" value="P:proteolysis"/>
    <property type="evidence" value="ECO:0007669"/>
    <property type="project" value="UniProtKB-KW"/>
</dbReference>
<dbReference type="InterPro" id="IPR021109">
    <property type="entry name" value="Peptidase_aspartic_dom_sf"/>
</dbReference>
<dbReference type="Pfam" id="PF14541">
    <property type="entry name" value="TAXi_C"/>
    <property type="match status" value="1"/>
</dbReference>
<dbReference type="Gene3D" id="2.40.70.10">
    <property type="entry name" value="Acid Proteases"/>
    <property type="match status" value="2"/>
</dbReference>
<comment type="caution">
    <text evidence="8">The sequence shown here is derived from an EMBL/GenBank/DDBJ whole genome shotgun (WGS) entry which is preliminary data.</text>
</comment>